<feature type="non-terminal residue" evidence="3">
    <location>
        <position position="1"/>
    </location>
</feature>
<proteinExistence type="predicted"/>
<feature type="region of interest" description="Disordered" evidence="1">
    <location>
        <begin position="42"/>
        <end position="63"/>
    </location>
</feature>
<gene>
    <name evidence="3" type="ORF">Lpp126_05130</name>
</gene>
<sequence>FSITLPSALAIYWVVTNAFSMIQQLLIQNPFKIRREREAKAQAEKEKERALKRAYKKATKRRK</sequence>
<evidence type="ECO:0000313" key="4">
    <source>
        <dbReference type="Proteomes" id="UP000014243"/>
    </source>
</evidence>
<reference evidence="3 4" key="1">
    <citation type="journal article" date="2013" name="PLoS ONE">
        <title>Lactobacillus paracasei comparative genomics: towards species pan-genome definition and exploitation of diversity.</title>
        <authorList>
            <person name="Smokvina T."/>
            <person name="Wels M."/>
            <person name="Polka J."/>
            <person name="Chervaux C."/>
            <person name="Brisse S."/>
            <person name="Boekhorst J."/>
            <person name="van Hylckama Vlieg J.E."/>
            <person name="Siezen R.J."/>
        </authorList>
    </citation>
    <scope>NUCLEOTIDE SEQUENCE [LARGE SCALE GENOMIC DNA]</scope>
    <source>
        <strain evidence="3 4">Lpp126</strain>
    </source>
</reference>
<comment type="caution">
    <text evidence="3">The sequence shown here is derived from an EMBL/GenBank/DDBJ whole genome shotgun (WGS) entry which is preliminary data.</text>
</comment>
<organism evidence="3 4">
    <name type="scientific">Lacticaseibacillus paracasei subsp. paracasei Lpp126</name>
    <dbReference type="NCBI Taxonomy" id="1256206"/>
    <lineage>
        <taxon>Bacteria</taxon>
        <taxon>Bacillati</taxon>
        <taxon>Bacillota</taxon>
        <taxon>Bacilli</taxon>
        <taxon>Lactobacillales</taxon>
        <taxon>Lactobacillaceae</taxon>
        <taxon>Lacticaseibacillus</taxon>
    </lineage>
</organism>
<dbReference type="EMBL" id="ANKC01000343">
    <property type="protein sequence ID" value="EPC82223.1"/>
    <property type="molecule type" value="Genomic_DNA"/>
</dbReference>
<dbReference type="AlphaFoldDB" id="S2SRZ9"/>
<feature type="compositionally biased region" description="Basic residues" evidence="1">
    <location>
        <begin position="52"/>
        <end position="63"/>
    </location>
</feature>
<evidence type="ECO:0000256" key="1">
    <source>
        <dbReference type="SAM" id="MobiDB-lite"/>
    </source>
</evidence>
<feature type="compositionally biased region" description="Basic and acidic residues" evidence="1">
    <location>
        <begin position="42"/>
        <end position="51"/>
    </location>
</feature>
<keyword evidence="2" id="KW-0472">Membrane</keyword>
<accession>S2SRZ9</accession>
<keyword evidence="2" id="KW-1133">Transmembrane helix</keyword>
<evidence type="ECO:0000256" key="2">
    <source>
        <dbReference type="SAM" id="Phobius"/>
    </source>
</evidence>
<dbReference type="Proteomes" id="UP000014243">
    <property type="component" value="Unassembled WGS sequence"/>
</dbReference>
<keyword evidence="2" id="KW-0812">Transmembrane</keyword>
<protein>
    <submittedName>
        <fullName evidence="3">Membrane protein oxaA 1</fullName>
    </submittedName>
</protein>
<name>S2SRZ9_LACPA</name>
<evidence type="ECO:0000313" key="3">
    <source>
        <dbReference type="EMBL" id="EPC82223.1"/>
    </source>
</evidence>
<dbReference type="PATRIC" id="fig|1256206.3.peg.798"/>
<feature type="transmembrane region" description="Helical" evidence="2">
    <location>
        <begin position="6"/>
        <end position="27"/>
    </location>
</feature>